<feature type="region of interest" description="Disordered" evidence="1">
    <location>
        <begin position="1"/>
        <end position="38"/>
    </location>
</feature>
<feature type="transmembrane region" description="Helical" evidence="2">
    <location>
        <begin position="45"/>
        <end position="65"/>
    </location>
</feature>
<dbReference type="Pfam" id="PF12642">
    <property type="entry name" value="TpcC"/>
    <property type="match status" value="1"/>
</dbReference>
<dbReference type="EMBL" id="JBIQWL010000015">
    <property type="protein sequence ID" value="MFH8253043.1"/>
    <property type="molecule type" value="Genomic_DNA"/>
</dbReference>
<evidence type="ECO:0000256" key="2">
    <source>
        <dbReference type="SAM" id="Phobius"/>
    </source>
</evidence>
<feature type="compositionally biased region" description="Polar residues" evidence="1">
    <location>
        <begin position="28"/>
        <end position="38"/>
    </location>
</feature>
<organism evidence="3 4">
    <name type="scientific">Microbacterium alkaliflavum</name>
    <dbReference type="NCBI Taxonomy" id="3248839"/>
    <lineage>
        <taxon>Bacteria</taxon>
        <taxon>Bacillati</taxon>
        <taxon>Actinomycetota</taxon>
        <taxon>Actinomycetes</taxon>
        <taxon>Micrococcales</taxon>
        <taxon>Microbacteriaceae</taxon>
        <taxon>Microbacterium</taxon>
    </lineage>
</organism>
<dbReference type="InterPro" id="IPR024735">
    <property type="entry name" value="TcpC"/>
</dbReference>
<evidence type="ECO:0000313" key="3">
    <source>
        <dbReference type="EMBL" id="MFH8253043.1"/>
    </source>
</evidence>
<keyword evidence="2" id="KW-0812">Transmembrane</keyword>
<keyword evidence="4" id="KW-1185">Reference proteome</keyword>
<keyword evidence="2" id="KW-0472">Membrane</keyword>
<protein>
    <submittedName>
        <fullName evidence="3">Conjugal transfer protein</fullName>
    </submittedName>
</protein>
<keyword evidence="2" id="KW-1133">Transmembrane helix</keyword>
<evidence type="ECO:0000256" key="1">
    <source>
        <dbReference type="SAM" id="MobiDB-lite"/>
    </source>
</evidence>
<comment type="caution">
    <text evidence="3">The sequence shown here is derived from an EMBL/GenBank/DDBJ whole genome shotgun (WGS) entry which is preliminary data.</text>
</comment>
<reference evidence="3 4" key="1">
    <citation type="submission" date="2024-09" db="EMBL/GenBank/DDBJ databases">
        <authorList>
            <person name="Pan X."/>
        </authorList>
    </citation>
    <scope>NUCLEOTIDE SEQUENCE [LARGE SCALE GENOMIC DNA]</scope>
    <source>
        <strain evidence="3 4">B2969</strain>
    </source>
</reference>
<dbReference type="Gene3D" id="3.10.450.540">
    <property type="match status" value="1"/>
</dbReference>
<dbReference type="Proteomes" id="UP001610861">
    <property type="component" value="Unassembled WGS sequence"/>
</dbReference>
<name>A0ABW7QDR2_9MICO</name>
<feature type="region of interest" description="Disordered" evidence="1">
    <location>
        <begin position="318"/>
        <end position="341"/>
    </location>
</feature>
<gene>
    <name evidence="3" type="ORF">ACH3VR_21935</name>
</gene>
<proteinExistence type="predicted"/>
<dbReference type="RefSeq" id="WP_397558470.1">
    <property type="nucleotide sequence ID" value="NZ_JBIQWL010000015.1"/>
</dbReference>
<evidence type="ECO:0000313" key="4">
    <source>
        <dbReference type="Proteomes" id="UP001610861"/>
    </source>
</evidence>
<accession>A0ABW7QDR2</accession>
<sequence>MGFWTNNPSKAPKAKTPKGEPKPAKTEATPQGSTWTQGRQTGAHVISVLMLAAIVCAPFSLFMSWQAVSRPVAAAPVVSSGGLTAPQQEAGAYAAGFVSEWLGAWKDHPGQLGDYVDVNALRTLSEVPSSYRDLTVATITPNKGSDIVTVVVSASVKELGPDPKKEGAAIEVWPRRYFQVPIVVTAAGMRPVGLPVPVAAPTSTGSVQLAYAKPLPSADPAAQTVMAFLGAYTTGKGDLSVYVSPGSEISPITPAPYIAVSSVDLRVDTDVPQTPKDGTRLQVLATVTLTSQTDQTVTSTYALTLTARATRWEVSALDPAPAEIPKSTSAAAPAPTPSPSR</sequence>